<name>A0AAV1L822_9NEOP</name>
<feature type="compositionally biased region" description="Pro residues" evidence="1">
    <location>
        <begin position="153"/>
        <end position="180"/>
    </location>
</feature>
<feature type="compositionally biased region" description="Low complexity" evidence="1">
    <location>
        <begin position="121"/>
        <end position="131"/>
    </location>
</feature>
<dbReference type="EMBL" id="CAVLGL010000087">
    <property type="protein sequence ID" value="CAK1591575.1"/>
    <property type="molecule type" value="Genomic_DNA"/>
</dbReference>
<evidence type="ECO:0000256" key="1">
    <source>
        <dbReference type="SAM" id="MobiDB-lite"/>
    </source>
</evidence>
<sequence length="402" mass="45192">MAASRKKWTERDTVRFVELYEEEQVLWNVRLKDYKNKDARNAAIQRIIHNLNMEVTIQEVNTKINNIRSTYAQEKVKIKKSTGTGSGANDVYVPSLAWYEIADRFLSGVIKSRKTYQNVENSDNSSSDPDIPTAPSPDIPAAPSPDIAIAPSPDIPIAPSPDIPIAPSPDIPIAPSPDIPIAPSSDILAEPSSDIPGPLPPPADLQTPSSSQQLNSEIFVKPQNTIKKKRPLKRPLVPQHIEKSIETLNNIKDQVLCHKEIEDEFSLFAKNIASQLRQLPLIDALDVQSEIIEIVKRKRINRMQLGNNSTTSNEYTFEIPEHLFNNLESQIHIQRDGTRQESSQLVVVNDALQEEGIEVQIQRDATRQETSPEFVEDDQLQKAIRSIGGIQNNENYRYFAKQ</sequence>
<accession>A0AAV1L822</accession>
<proteinExistence type="predicted"/>
<gene>
    <name evidence="3" type="ORF">PARMNEM_LOCUS11773</name>
</gene>
<feature type="region of interest" description="Disordered" evidence="1">
    <location>
        <begin position="118"/>
        <end position="212"/>
    </location>
</feature>
<dbReference type="PANTHER" id="PTHR21505">
    <property type="entry name" value="MADF DOMAIN-CONTAINING PROTEIN-RELATED"/>
    <property type="match status" value="1"/>
</dbReference>
<dbReference type="Pfam" id="PF10545">
    <property type="entry name" value="MADF_DNA_bdg"/>
    <property type="match status" value="1"/>
</dbReference>
<evidence type="ECO:0000313" key="4">
    <source>
        <dbReference type="Proteomes" id="UP001314205"/>
    </source>
</evidence>
<evidence type="ECO:0000313" key="3">
    <source>
        <dbReference type="EMBL" id="CAK1591575.1"/>
    </source>
</evidence>
<keyword evidence="4" id="KW-1185">Reference proteome</keyword>
<feature type="compositionally biased region" description="Pro residues" evidence="1">
    <location>
        <begin position="132"/>
        <end position="143"/>
    </location>
</feature>
<organism evidence="3 4">
    <name type="scientific">Parnassius mnemosyne</name>
    <name type="common">clouded apollo</name>
    <dbReference type="NCBI Taxonomy" id="213953"/>
    <lineage>
        <taxon>Eukaryota</taxon>
        <taxon>Metazoa</taxon>
        <taxon>Ecdysozoa</taxon>
        <taxon>Arthropoda</taxon>
        <taxon>Hexapoda</taxon>
        <taxon>Insecta</taxon>
        <taxon>Pterygota</taxon>
        <taxon>Neoptera</taxon>
        <taxon>Endopterygota</taxon>
        <taxon>Lepidoptera</taxon>
        <taxon>Glossata</taxon>
        <taxon>Ditrysia</taxon>
        <taxon>Papilionoidea</taxon>
        <taxon>Papilionidae</taxon>
        <taxon>Parnassiinae</taxon>
        <taxon>Parnassini</taxon>
        <taxon>Parnassius</taxon>
        <taxon>Driopa</taxon>
    </lineage>
</organism>
<protein>
    <recommendedName>
        <fullName evidence="2">MADF domain-containing protein</fullName>
    </recommendedName>
</protein>
<dbReference type="AlphaFoldDB" id="A0AAV1L822"/>
<feature type="domain" description="MADF" evidence="2">
    <location>
        <begin position="15"/>
        <end position="111"/>
    </location>
</feature>
<comment type="caution">
    <text evidence="3">The sequence shown here is derived from an EMBL/GenBank/DDBJ whole genome shotgun (WGS) entry which is preliminary data.</text>
</comment>
<dbReference type="Proteomes" id="UP001314205">
    <property type="component" value="Unassembled WGS sequence"/>
</dbReference>
<dbReference type="InterPro" id="IPR006578">
    <property type="entry name" value="MADF-dom"/>
</dbReference>
<dbReference type="PROSITE" id="PS51029">
    <property type="entry name" value="MADF"/>
    <property type="match status" value="1"/>
</dbReference>
<dbReference type="SMART" id="SM00595">
    <property type="entry name" value="MADF"/>
    <property type="match status" value="1"/>
</dbReference>
<feature type="compositionally biased region" description="Low complexity" evidence="1">
    <location>
        <begin position="181"/>
        <end position="196"/>
    </location>
</feature>
<evidence type="ECO:0000259" key="2">
    <source>
        <dbReference type="PROSITE" id="PS51029"/>
    </source>
</evidence>
<reference evidence="3 4" key="1">
    <citation type="submission" date="2023-11" db="EMBL/GenBank/DDBJ databases">
        <authorList>
            <person name="Hedman E."/>
            <person name="Englund M."/>
            <person name="Stromberg M."/>
            <person name="Nyberg Akerstrom W."/>
            <person name="Nylinder S."/>
            <person name="Jareborg N."/>
            <person name="Kallberg Y."/>
            <person name="Kronander E."/>
        </authorList>
    </citation>
    <scope>NUCLEOTIDE SEQUENCE [LARGE SCALE GENOMIC DNA]</scope>
</reference>
<dbReference type="PANTHER" id="PTHR21505:SF12">
    <property type="entry name" value="MADF DOMAIN-CONTAINING PROTEIN-RELATED"/>
    <property type="match status" value="1"/>
</dbReference>